<feature type="transmembrane region" description="Helical" evidence="2">
    <location>
        <begin position="771"/>
        <end position="794"/>
    </location>
</feature>
<reference evidence="3 4" key="1">
    <citation type="submission" date="2016-02" db="EMBL/GenBank/DDBJ databases">
        <title>Genome analysis of coral dinoflagellate symbionts highlights evolutionary adaptations to a symbiotic lifestyle.</title>
        <authorList>
            <person name="Aranda M."/>
            <person name="Li Y."/>
            <person name="Liew Y.J."/>
            <person name="Baumgarten S."/>
            <person name="Simakov O."/>
            <person name="Wilson M."/>
            <person name="Piel J."/>
            <person name="Ashoor H."/>
            <person name="Bougouffa S."/>
            <person name="Bajic V.B."/>
            <person name="Ryu T."/>
            <person name="Ravasi T."/>
            <person name="Bayer T."/>
            <person name="Micklem G."/>
            <person name="Kim H."/>
            <person name="Bhak J."/>
            <person name="Lajeunesse T.C."/>
            <person name="Voolstra C.R."/>
        </authorList>
    </citation>
    <scope>NUCLEOTIDE SEQUENCE [LARGE SCALE GENOMIC DNA]</scope>
    <source>
        <strain evidence="3 4">CCMP2467</strain>
    </source>
</reference>
<sequence>MQYSCYGQRQRLYSENRSDPDPADPSDRKVLAATVAVGHLFTVNDSSIGVVVKRYFSQLFGTFLLRIGTSTEGLSASCTTNRNPPEGRSVLSQEPNAAMEGHAGKDSKHQVTKEFYDEVVCELASLYCRHQPRSQLMLSSMDVAMSMEAMHTILGGIMGAVADVDAVVRKQAVSESAHLADDEAIEQAGPFEGVQVVSWSRDLGLRGMPDAFLEASAVRREAVSGPAGTLAQGDLAMTGLLDAEDGFPEVAFSSLTDYNKPADADEDDDDDADDGDDDVDDDALQDTLTNRNAAVAYESKAEGEDYSLQGIITCIDVSSNLTITIFILSSIIIWFFESLQMMVLQCTIRLEARMFLEESVCVGIAAAARTGSSEAMTEVPAECIGGGKPAANPSHECPPSFRMALHCEAAREVVAKHCKGLSWGAYFCLAWDLASIFTLMVAAVVTSNYVLIAGLLVLFFLAVVRVGLRRAVLSPIFMLVPEGSSIFGLADHQRSALCFNLLHVILKTMCLMLAVYAFLSTSDTFSSFRCYGESGQDCSQAPDFLQSMCRDGNFSAPDYISCTEQHDFWLEGNCNFNAAYCPFYHLFGEPESSPSSSLNDQLTDAGSQLGGLFLYLSLMVGPFLCFGGSLCWAVTVVVLHKKCPWAAPPSPTLREEVAAETQRRLTEFDPNNPSMTGRAWILFDFGCFVFDIGADFNTLLTYAATNNTAFFFAQAFLFLLALMTQCRFGFRRVWTCFQESFAVGKRSDAFMEMTRMEKSCEAPLAMLLQYYAFWFLVSSRYAVFTAAFGMALSFRGMVSGSYELIHLSVADKLYHSQAVQPEPEEKPTASG</sequence>
<feature type="transmembrane region" description="Helical" evidence="2">
    <location>
        <begin position="709"/>
        <end position="730"/>
    </location>
</feature>
<feature type="region of interest" description="Disordered" evidence="1">
    <location>
        <begin position="258"/>
        <end position="284"/>
    </location>
</feature>
<evidence type="ECO:0000313" key="4">
    <source>
        <dbReference type="Proteomes" id="UP000186817"/>
    </source>
</evidence>
<dbReference type="EMBL" id="LSRX01000142">
    <property type="protein sequence ID" value="OLQ07285.1"/>
    <property type="molecule type" value="Genomic_DNA"/>
</dbReference>
<feature type="transmembrane region" description="Helical" evidence="2">
    <location>
        <begin position="612"/>
        <end position="639"/>
    </location>
</feature>
<feature type="transmembrane region" description="Helical" evidence="2">
    <location>
        <begin position="321"/>
        <end position="344"/>
    </location>
</feature>
<feature type="transmembrane region" description="Helical" evidence="2">
    <location>
        <begin position="497"/>
        <end position="519"/>
    </location>
</feature>
<feature type="transmembrane region" description="Helical" evidence="2">
    <location>
        <begin position="681"/>
        <end position="703"/>
    </location>
</feature>
<name>A0A1Q9EIQ0_SYMMI</name>
<keyword evidence="2" id="KW-0812">Transmembrane</keyword>
<gene>
    <name evidence="3" type="ORF">AK812_SmicGene9312</name>
</gene>
<keyword evidence="2" id="KW-1133">Transmembrane helix</keyword>
<organism evidence="3 4">
    <name type="scientific">Symbiodinium microadriaticum</name>
    <name type="common">Dinoflagellate</name>
    <name type="synonym">Zooxanthella microadriatica</name>
    <dbReference type="NCBI Taxonomy" id="2951"/>
    <lineage>
        <taxon>Eukaryota</taxon>
        <taxon>Sar</taxon>
        <taxon>Alveolata</taxon>
        <taxon>Dinophyceae</taxon>
        <taxon>Suessiales</taxon>
        <taxon>Symbiodiniaceae</taxon>
        <taxon>Symbiodinium</taxon>
    </lineage>
</organism>
<protein>
    <submittedName>
        <fullName evidence="3">Uncharacterized protein</fullName>
    </submittedName>
</protein>
<feature type="transmembrane region" description="Helical" evidence="2">
    <location>
        <begin position="449"/>
        <end position="468"/>
    </location>
</feature>
<proteinExistence type="predicted"/>
<evidence type="ECO:0000313" key="3">
    <source>
        <dbReference type="EMBL" id="OLQ07285.1"/>
    </source>
</evidence>
<comment type="caution">
    <text evidence="3">The sequence shown here is derived from an EMBL/GenBank/DDBJ whole genome shotgun (WGS) entry which is preliminary data.</text>
</comment>
<evidence type="ECO:0000256" key="1">
    <source>
        <dbReference type="SAM" id="MobiDB-lite"/>
    </source>
</evidence>
<keyword evidence="2" id="KW-0472">Membrane</keyword>
<dbReference type="Proteomes" id="UP000186817">
    <property type="component" value="Unassembled WGS sequence"/>
</dbReference>
<dbReference type="OrthoDB" id="420512at2759"/>
<feature type="compositionally biased region" description="Acidic residues" evidence="1">
    <location>
        <begin position="264"/>
        <end position="284"/>
    </location>
</feature>
<dbReference type="AlphaFoldDB" id="A0A1Q9EIQ0"/>
<accession>A0A1Q9EIQ0</accession>
<keyword evidence="4" id="KW-1185">Reference proteome</keyword>
<feature type="transmembrane region" description="Helical" evidence="2">
    <location>
        <begin position="423"/>
        <end position="443"/>
    </location>
</feature>
<evidence type="ECO:0000256" key="2">
    <source>
        <dbReference type="SAM" id="Phobius"/>
    </source>
</evidence>